<evidence type="ECO:0000313" key="3">
    <source>
        <dbReference type="Proteomes" id="UP000315700"/>
    </source>
</evidence>
<keyword evidence="3" id="KW-1185">Reference proteome</keyword>
<dbReference type="AlphaFoldDB" id="A0A517SC20"/>
<evidence type="ECO:0000313" key="2">
    <source>
        <dbReference type="EMBL" id="QDT53646.1"/>
    </source>
</evidence>
<dbReference type="EMBL" id="CP036271">
    <property type="protein sequence ID" value="QDT53646.1"/>
    <property type="molecule type" value="Genomic_DNA"/>
</dbReference>
<dbReference type="InParanoid" id="A0A517SC20"/>
<dbReference type="KEGG" id="ccos:Pan44_16690"/>
<dbReference type="OrthoDB" id="286361at2"/>
<feature type="signal peptide" evidence="1">
    <location>
        <begin position="1"/>
        <end position="26"/>
    </location>
</feature>
<proteinExistence type="predicted"/>
<dbReference type="Proteomes" id="UP000315700">
    <property type="component" value="Chromosome"/>
</dbReference>
<feature type="chain" id="PRO_5022120590" description="Carboxypeptidase regulatory-like domain-containing protein" evidence="1">
    <location>
        <begin position="27"/>
        <end position="153"/>
    </location>
</feature>
<sequence precursor="true">MMIRHRLRMAAAGMVLAILASGCGGADPKSHARVAVSGTVTLDGQPLDNAVILFVPLPEVNGPTASAGIVEGRFQLSAEAGPVAGKHRVQIESNDHGGIAPDDEAALAEMAAGKRKLPKTVKIPAIYNSRSKLEETIAADSPNEFTFELVTRK</sequence>
<gene>
    <name evidence="2" type="ORF">Pan44_16690</name>
</gene>
<dbReference type="RefSeq" id="WP_145029016.1">
    <property type="nucleotide sequence ID" value="NZ_CP036271.1"/>
</dbReference>
<accession>A0A517SC20</accession>
<organism evidence="2 3">
    <name type="scientific">Caulifigura coniformis</name>
    <dbReference type="NCBI Taxonomy" id="2527983"/>
    <lineage>
        <taxon>Bacteria</taxon>
        <taxon>Pseudomonadati</taxon>
        <taxon>Planctomycetota</taxon>
        <taxon>Planctomycetia</taxon>
        <taxon>Planctomycetales</taxon>
        <taxon>Planctomycetaceae</taxon>
        <taxon>Caulifigura</taxon>
    </lineage>
</organism>
<dbReference type="PROSITE" id="PS51257">
    <property type="entry name" value="PROKAR_LIPOPROTEIN"/>
    <property type="match status" value="1"/>
</dbReference>
<name>A0A517SC20_9PLAN</name>
<evidence type="ECO:0008006" key="4">
    <source>
        <dbReference type="Google" id="ProtNLM"/>
    </source>
</evidence>
<protein>
    <recommendedName>
        <fullName evidence="4">Carboxypeptidase regulatory-like domain-containing protein</fullName>
    </recommendedName>
</protein>
<keyword evidence="1" id="KW-0732">Signal</keyword>
<reference evidence="2 3" key="1">
    <citation type="submission" date="2019-02" db="EMBL/GenBank/DDBJ databases">
        <title>Deep-cultivation of Planctomycetes and their phenomic and genomic characterization uncovers novel biology.</title>
        <authorList>
            <person name="Wiegand S."/>
            <person name="Jogler M."/>
            <person name="Boedeker C."/>
            <person name="Pinto D."/>
            <person name="Vollmers J."/>
            <person name="Rivas-Marin E."/>
            <person name="Kohn T."/>
            <person name="Peeters S.H."/>
            <person name="Heuer A."/>
            <person name="Rast P."/>
            <person name="Oberbeckmann S."/>
            <person name="Bunk B."/>
            <person name="Jeske O."/>
            <person name="Meyerdierks A."/>
            <person name="Storesund J.E."/>
            <person name="Kallscheuer N."/>
            <person name="Luecker S."/>
            <person name="Lage O.M."/>
            <person name="Pohl T."/>
            <person name="Merkel B.J."/>
            <person name="Hornburger P."/>
            <person name="Mueller R.-W."/>
            <person name="Bruemmer F."/>
            <person name="Labrenz M."/>
            <person name="Spormann A.M."/>
            <person name="Op den Camp H."/>
            <person name="Overmann J."/>
            <person name="Amann R."/>
            <person name="Jetten M.S.M."/>
            <person name="Mascher T."/>
            <person name="Medema M.H."/>
            <person name="Devos D.P."/>
            <person name="Kaster A.-K."/>
            <person name="Ovreas L."/>
            <person name="Rohde M."/>
            <person name="Galperin M.Y."/>
            <person name="Jogler C."/>
        </authorList>
    </citation>
    <scope>NUCLEOTIDE SEQUENCE [LARGE SCALE GENOMIC DNA]</scope>
    <source>
        <strain evidence="2 3">Pan44</strain>
    </source>
</reference>
<evidence type="ECO:0000256" key="1">
    <source>
        <dbReference type="SAM" id="SignalP"/>
    </source>
</evidence>